<dbReference type="PANTHER" id="PTHR46361:SF3">
    <property type="entry name" value="ELECTRON CARRIER_ PROTEIN DISULFIDE OXIDOREDUCTASE"/>
    <property type="match status" value="1"/>
</dbReference>
<dbReference type="Pfam" id="PF04784">
    <property type="entry name" value="DUF547"/>
    <property type="match status" value="1"/>
</dbReference>
<feature type="domain" description="DUF547" evidence="1">
    <location>
        <begin position="78"/>
        <end position="205"/>
    </location>
</feature>
<evidence type="ECO:0000313" key="3">
    <source>
        <dbReference type="Proteomes" id="UP000749559"/>
    </source>
</evidence>
<sequence>MGEKVSPQVRVLNTLKTSSEPNKIAVGLSKDLQKTMLRMKGEFMSEDGSGVNYDALRESAVFADYKKQADELSAIDLSTLDEDEKKAFFINIYNALTIHGLIDCDTMPCSVLDVQQFWKNTAYNIGGHVFSLDDIEHGILRGNRPHPAADKPCFDEKDPRRKFIAKQVDPRIHFALVCGAKSCPSIQIFTGANIDRGLTAASKSFCEQEISVHIKLKELSLSKIFQWYRCDFGANEVEAIKWTLPYVCEDKQYGIETLLDMLETEGQVDIRYKDYDWRLNKQ</sequence>
<accession>A0A8S4P0K9</accession>
<gene>
    <name evidence="2" type="ORF">OFUS_LOCUS13344</name>
</gene>
<keyword evidence="3" id="KW-1185">Reference proteome</keyword>
<evidence type="ECO:0000259" key="1">
    <source>
        <dbReference type="Pfam" id="PF04784"/>
    </source>
</evidence>
<comment type="caution">
    <text evidence="2">The sequence shown here is derived from an EMBL/GenBank/DDBJ whole genome shotgun (WGS) entry which is preliminary data.</text>
</comment>
<evidence type="ECO:0000313" key="2">
    <source>
        <dbReference type="EMBL" id="CAH1787699.1"/>
    </source>
</evidence>
<dbReference type="OrthoDB" id="418495at2759"/>
<dbReference type="EMBL" id="CAIIXF020000006">
    <property type="protein sequence ID" value="CAH1787699.1"/>
    <property type="molecule type" value="Genomic_DNA"/>
</dbReference>
<reference evidence="2" key="1">
    <citation type="submission" date="2022-03" db="EMBL/GenBank/DDBJ databases">
        <authorList>
            <person name="Martin C."/>
        </authorList>
    </citation>
    <scope>NUCLEOTIDE SEQUENCE</scope>
</reference>
<name>A0A8S4P0K9_OWEFU</name>
<dbReference type="InterPro" id="IPR006869">
    <property type="entry name" value="DUF547"/>
</dbReference>
<protein>
    <recommendedName>
        <fullName evidence="1">DUF547 domain-containing protein</fullName>
    </recommendedName>
</protein>
<dbReference type="AlphaFoldDB" id="A0A8S4P0K9"/>
<dbReference type="PANTHER" id="PTHR46361">
    <property type="entry name" value="ELECTRON CARRIER/ PROTEIN DISULFIDE OXIDOREDUCTASE"/>
    <property type="match status" value="1"/>
</dbReference>
<dbReference type="Proteomes" id="UP000749559">
    <property type="component" value="Unassembled WGS sequence"/>
</dbReference>
<proteinExistence type="predicted"/>
<organism evidence="2 3">
    <name type="scientific">Owenia fusiformis</name>
    <name type="common">Polychaete worm</name>
    <dbReference type="NCBI Taxonomy" id="6347"/>
    <lineage>
        <taxon>Eukaryota</taxon>
        <taxon>Metazoa</taxon>
        <taxon>Spiralia</taxon>
        <taxon>Lophotrochozoa</taxon>
        <taxon>Annelida</taxon>
        <taxon>Polychaeta</taxon>
        <taxon>Sedentaria</taxon>
        <taxon>Canalipalpata</taxon>
        <taxon>Sabellida</taxon>
        <taxon>Oweniida</taxon>
        <taxon>Oweniidae</taxon>
        <taxon>Owenia</taxon>
    </lineage>
</organism>